<name>A0A3N2DB36_9MICO</name>
<evidence type="ECO:0000313" key="4">
    <source>
        <dbReference type="Proteomes" id="UP000275356"/>
    </source>
</evidence>
<evidence type="ECO:0000313" key="3">
    <source>
        <dbReference type="EMBL" id="ROR97009.1"/>
    </source>
</evidence>
<dbReference type="SUPFAM" id="SSF48208">
    <property type="entry name" value="Six-hairpin glycosidases"/>
    <property type="match status" value="1"/>
</dbReference>
<dbReference type="EMBL" id="RKHQ01000001">
    <property type="protein sequence ID" value="ROR97009.1"/>
    <property type="molecule type" value="Genomic_DNA"/>
</dbReference>
<dbReference type="AlphaFoldDB" id="A0A3N2DB36"/>
<dbReference type="GO" id="GO:0016787">
    <property type="term" value="F:hydrolase activity"/>
    <property type="evidence" value="ECO:0007669"/>
    <property type="project" value="UniProtKB-KW"/>
</dbReference>
<sequence>MAGEDLTSSELAAPPLLPLAVEELEAGLDDLEAALTAGAVGLGLDRWFWGEGVSLLALARLARQRDGGDHPVVVAHIDPHTRRHPVLEHVNNLAPGAALAELLRTREHPARMELLVAGLDWYASAPEATRAPNGALEHWPGGVWADTVYMAGEFLLRAGEVLRREDLVAQARDQWLAHAEVLQDDASGLFAHGTHQGERIPCHWGRANAWIALAGADLVAAGADTTGEIAERLARQLTALASHQPEHGVWDVLVDGQPETRGVLETSAAAGIGAAALRFAALDPAGRTAIRAMGELAVRGALAYVEGEHLTRVSAGTVLQLIPFGYSVIRDDRPQPWGQGLGLEAIAAWRETADDPGAVTRPSRGTPGDTARHETTREQELT</sequence>
<feature type="region of interest" description="Disordered" evidence="2">
    <location>
        <begin position="352"/>
        <end position="382"/>
    </location>
</feature>
<keyword evidence="1 3" id="KW-0378">Hydrolase</keyword>
<accession>A0A3N2DB36</accession>
<dbReference type="GO" id="GO:0005975">
    <property type="term" value="P:carbohydrate metabolic process"/>
    <property type="evidence" value="ECO:0007669"/>
    <property type="project" value="InterPro"/>
</dbReference>
<protein>
    <submittedName>
        <fullName evidence="3">Unsaturated rhamnogalacturonyl hydrolase</fullName>
    </submittedName>
</protein>
<dbReference type="Proteomes" id="UP000275356">
    <property type="component" value="Unassembled WGS sequence"/>
</dbReference>
<evidence type="ECO:0000256" key="1">
    <source>
        <dbReference type="ARBA" id="ARBA00022801"/>
    </source>
</evidence>
<dbReference type="InterPro" id="IPR012341">
    <property type="entry name" value="6hp_glycosidase-like_sf"/>
</dbReference>
<dbReference type="Pfam" id="PF07470">
    <property type="entry name" value="Glyco_hydro_88"/>
    <property type="match status" value="1"/>
</dbReference>
<dbReference type="InterPro" id="IPR008928">
    <property type="entry name" value="6-hairpin_glycosidase_sf"/>
</dbReference>
<dbReference type="InterPro" id="IPR052043">
    <property type="entry name" value="PolySaccharide_Degr_Enz"/>
</dbReference>
<feature type="compositionally biased region" description="Basic and acidic residues" evidence="2">
    <location>
        <begin position="370"/>
        <end position="382"/>
    </location>
</feature>
<comment type="caution">
    <text evidence="3">The sequence shown here is derived from an EMBL/GenBank/DDBJ whole genome shotgun (WGS) entry which is preliminary data.</text>
</comment>
<keyword evidence="4" id="KW-1185">Reference proteome</keyword>
<dbReference type="InterPro" id="IPR010905">
    <property type="entry name" value="Glyco_hydro_88"/>
</dbReference>
<proteinExistence type="predicted"/>
<organism evidence="3 4">
    <name type="scientific">Salana multivorans</name>
    <dbReference type="NCBI Taxonomy" id="120377"/>
    <lineage>
        <taxon>Bacteria</taxon>
        <taxon>Bacillati</taxon>
        <taxon>Actinomycetota</taxon>
        <taxon>Actinomycetes</taxon>
        <taxon>Micrococcales</taxon>
        <taxon>Beutenbergiaceae</taxon>
        <taxon>Salana</taxon>
    </lineage>
</organism>
<dbReference type="PANTHER" id="PTHR33886">
    <property type="entry name" value="UNSATURATED RHAMNOGALACTURONAN HYDROLASE (EUROFUNG)"/>
    <property type="match status" value="1"/>
</dbReference>
<dbReference type="PANTHER" id="PTHR33886:SF8">
    <property type="entry name" value="UNSATURATED RHAMNOGALACTURONAN HYDROLASE (EUROFUNG)"/>
    <property type="match status" value="1"/>
</dbReference>
<reference evidence="3 4" key="1">
    <citation type="submission" date="2018-11" db="EMBL/GenBank/DDBJ databases">
        <title>Sequencing the genomes of 1000 actinobacteria strains.</title>
        <authorList>
            <person name="Klenk H.-P."/>
        </authorList>
    </citation>
    <scope>NUCLEOTIDE SEQUENCE [LARGE SCALE GENOMIC DNA]</scope>
    <source>
        <strain evidence="3 4">DSM 13521</strain>
    </source>
</reference>
<gene>
    <name evidence="3" type="ORF">EDD28_1602</name>
</gene>
<dbReference type="Gene3D" id="1.50.10.10">
    <property type="match status" value="1"/>
</dbReference>
<dbReference type="RefSeq" id="WP_170169396.1">
    <property type="nucleotide sequence ID" value="NZ_RKHQ01000001.1"/>
</dbReference>
<evidence type="ECO:0000256" key="2">
    <source>
        <dbReference type="SAM" id="MobiDB-lite"/>
    </source>
</evidence>